<dbReference type="GO" id="GO:0016410">
    <property type="term" value="F:N-acyltransferase activity"/>
    <property type="evidence" value="ECO:0007669"/>
    <property type="project" value="UniProtKB-UniRule"/>
</dbReference>
<keyword evidence="7 9" id="KW-0472">Membrane</keyword>
<dbReference type="Gene3D" id="3.60.110.10">
    <property type="entry name" value="Carbon-nitrogen hydrolase"/>
    <property type="match status" value="1"/>
</dbReference>
<keyword evidence="3 9" id="KW-1003">Cell membrane</keyword>
<evidence type="ECO:0000256" key="2">
    <source>
        <dbReference type="ARBA" id="ARBA00010065"/>
    </source>
</evidence>
<name>H1YAB1_9SPHI</name>
<keyword evidence="6 9" id="KW-1133">Transmembrane helix</keyword>
<evidence type="ECO:0000256" key="7">
    <source>
        <dbReference type="ARBA" id="ARBA00023136"/>
    </source>
</evidence>
<dbReference type="HOGENOM" id="CLU_019563_1_2_10"/>
<comment type="function">
    <text evidence="9">Catalyzes the phospholipid dependent N-acylation of the N-terminal cysteine of apolipoprotein, the last step in lipoprotein maturation.</text>
</comment>
<protein>
    <recommendedName>
        <fullName evidence="9">Apolipoprotein N-acyltransferase</fullName>
        <shortName evidence="9">ALP N-acyltransferase</shortName>
        <ecNumber evidence="9">2.3.1.269</ecNumber>
    </recommendedName>
</protein>
<sequence>MKKNILLAVFSGLLLWIAWPPTPYAPVLLLFGLVPMLVAMENIIQSNVRRKGNKIFRVAFLGFFIWNTLSIYWVYNSLKIVGEIVAIPISFIPYSLGPLLMATACWLYFRLRLIVNRNISLALLVCLWIGYEYLHQCWDLKFPWMTLGNGFAVTHQWVQWYEYTGVYGGTVWIWLSNIFIFLIYTGLREAQPTKTRITQVSIWVALVILPLSFSLYKYYSYTENPDPANIVVVQPNIDPYAKVISIPPMEQVNSLIHLSDSIGQPNTEFFLWPETAIYDSEPINEDKIRSNAYFLQVQHFLNKYKNGNVLTGIESTKLYSSDLTPSASRIPGTDQYYDVFNAAVNIENSAAVQFYHKSKLVPGAESLPFGNALSFLKPVFEHLGGATGSYGSQKEPTVFYSQSGIGAAPVICYESIWGGYVADYVKKGAQFIAIITNDGWWENTSGKDQHLDYAKLRAIETRRWVCRSANTGISAFINQRGDIVKQSKWWVKTALKQDINLNSDITFYVQFGDYIPKAGSLVALLCIVFILFKQLSRKRVAHRQELPARD</sequence>
<dbReference type="PROSITE" id="PS50263">
    <property type="entry name" value="CN_HYDROLASE"/>
    <property type="match status" value="1"/>
</dbReference>
<evidence type="ECO:0000256" key="6">
    <source>
        <dbReference type="ARBA" id="ARBA00022989"/>
    </source>
</evidence>
<dbReference type="Pfam" id="PF20154">
    <property type="entry name" value="LNT_N"/>
    <property type="match status" value="1"/>
</dbReference>
<dbReference type="NCBIfam" id="TIGR00546">
    <property type="entry name" value="lnt"/>
    <property type="match status" value="1"/>
</dbReference>
<evidence type="ECO:0000256" key="3">
    <source>
        <dbReference type="ARBA" id="ARBA00022475"/>
    </source>
</evidence>
<feature type="transmembrane region" description="Helical" evidence="9">
    <location>
        <begin position="116"/>
        <end position="134"/>
    </location>
</feature>
<evidence type="ECO:0000313" key="12">
    <source>
        <dbReference type="Proteomes" id="UP000002774"/>
    </source>
</evidence>
<dbReference type="HAMAP" id="MF_01148">
    <property type="entry name" value="Lnt"/>
    <property type="match status" value="1"/>
</dbReference>
<dbReference type="Proteomes" id="UP000002774">
    <property type="component" value="Chromosome"/>
</dbReference>
<dbReference type="PANTHER" id="PTHR38686:SF1">
    <property type="entry name" value="APOLIPOPROTEIN N-ACYLTRANSFERASE"/>
    <property type="match status" value="1"/>
</dbReference>
<dbReference type="RefSeq" id="WP_008507194.1">
    <property type="nucleotide sequence ID" value="NZ_CM001403.1"/>
</dbReference>
<feature type="domain" description="CN hydrolase" evidence="10">
    <location>
        <begin position="233"/>
        <end position="507"/>
    </location>
</feature>
<dbReference type="AlphaFoldDB" id="H1YAB1"/>
<accession>H1YAB1</accession>
<dbReference type="EC" id="2.3.1.269" evidence="9"/>
<keyword evidence="5 9" id="KW-0812">Transmembrane</keyword>
<feature type="transmembrane region" description="Helical" evidence="9">
    <location>
        <begin position="166"/>
        <end position="187"/>
    </location>
</feature>
<comment type="pathway">
    <text evidence="9">Protein modification; lipoprotein biosynthesis (N-acyl transfer).</text>
</comment>
<feature type="transmembrane region" description="Helical" evidence="9">
    <location>
        <begin position="514"/>
        <end position="532"/>
    </location>
</feature>
<dbReference type="PANTHER" id="PTHR38686">
    <property type="entry name" value="APOLIPOPROTEIN N-ACYLTRANSFERASE"/>
    <property type="match status" value="1"/>
</dbReference>
<comment type="subcellular location">
    <subcellularLocation>
        <location evidence="1 9">Cell membrane</location>
        <topology evidence="1 9">Multi-pass membrane protein</topology>
    </subcellularLocation>
</comment>
<dbReference type="EMBL" id="CM001403">
    <property type="protein sequence ID" value="EHQ26954.1"/>
    <property type="molecule type" value="Genomic_DNA"/>
</dbReference>
<comment type="catalytic activity">
    <reaction evidence="9">
        <text>N-terminal S-1,2-diacyl-sn-glyceryl-L-cysteinyl-[lipoprotein] + a glycerophospholipid = N-acyl-S-1,2-diacyl-sn-glyceryl-L-cysteinyl-[lipoprotein] + a 2-acyl-sn-glycero-3-phospholipid + H(+)</text>
        <dbReference type="Rhea" id="RHEA:48228"/>
        <dbReference type="Rhea" id="RHEA-COMP:14681"/>
        <dbReference type="Rhea" id="RHEA-COMP:14684"/>
        <dbReference type="ChEBI" id="CHEBI:15378"/>
        <dbReference type="ChEBI" id="CHEBI:136912"/>
        <dbReference type="ChEBI" id="CHEBI:140656"/>
        <dbReference type="ChEBI" id="CHEBI:140657"/>
        <dbReference type="ChEBI" id="CHEBI:140660"/>
        <dbReference type="EC" id="2.3.1.269"/>
    </reaction>
</comment>
<dbReference type="GO" id="GO:0042158">
    <property type="term" value="P:lipoprotein biosynthetic process"/>
    <property type="evidence" value="ECO:0007669"/>
    <property type="project" value="UniProtKB-UniRule"/>
</dbReference>
<dbReference type="Pfam" id="PF00795">
    <property type="entry name" value="CN_hydrolase"/>
    <property type="match status" value="1"/>
</dbReference>
<evidence type="ECO:0000256" key="8">
    <source>
        <dbReference type="ARBA" id="ARBA00023315"/>
    </source>
</evidence>
<evidence type="ECO:0000313" key="11">
    <source>
        <dbReference type="EMBL" id="EHQ26954.1"/>
    </source>
</evidence>
<comment type="similarity">
    <text evidence="2 9">Belongs to the CN hydrolase family. Apolipoprotein N-acyltransferase subfamily.</text>
</comment>
<dbReference type="InterPro" id="IPR003010">
    <property type="entry name" value="C-N_Hydrolase"/>
</dbReference>
<dbReference type="OrthoDB" id="9804277at2"/>
<proteinExistence type="inferred from homology"/>
<dbReference type="InterPro" id="IPR045378">
    <property type="entry name" value="LNT_N"/>
</dbReference>
<evidence type="ECO:0000256" key="9">
    <source>
        <dbReference type="HAMAP-Rule" id="MF_01148"/>
    </source>
</evidence>
<keyword evidence="4 9" id="KW-0808">Transferase</keyword>
<evidence type="ECO:0000256" key="1">
    <source>
        <dbReference type="ARBA" id="ARBA00004651"/>
    </source>
</evidence>
<evidence type="ECO:0000259" key="10">
    <source>
        <dbReference type="PROSITE" id="PS50263"/>
    </source>
</evidence>
<evidence type="ECO:0000256" key="4">
    <source>
        <dbReference type="ARBA" id="ARBA00022679"/>
    </source>
</evidence>
<keyword evidence="8 9" id="KW-0012">Acyltransferase</keyword>
<dbReference type="InterPro" id="IPR036526">
    <property type="entry name" value="C-N_Hydrolase_sf"/>
</dbReference>
<dbReference type="InterPro" id="IPR004563">
    <property type="entry name" value="Apolipo_AcylTrfase"/>
</dbReference>
<keyword evidence="12" id="KW-1185">Reference proteome</keyword>
<gene>
    <name evidence="9" type="primary">lnt</name>
    <name evidence="11" type="ORF">Mucpa_2843</name>
</gene>
<reference evidence="11" key="1">
    <citation type="submission" date="2011-09" db="EMBL/GenBank/DDBJ databases">
        <title>The permanent draft genome of Mucilaginibacter paludis DSM 18603.</title>
        <authorList>
            <consortium name="US DOE Joint Genome Institute (JGI-PGF)"/>
            <person name="Lucas S."/>
            <person name="Han J."/>
            <person name="Lapidus A."/>
            <person name="Bruce D."/>
            <person name="Goodwin L."/>
            <person name="Pitluck S."/>
            <person name="Peters L."/>
            <person name="Kyrpides N."/>
            <person name="Mavromatis K."/>
            <person name="Ivanova N."/>
            <person name="Mikhailova N."/>
            <person name="Held B."/>
            <person name="Detter J.C."/>
            <person name="Tapia R."/>
            <person name="Han C."/>
            <person name="Land M."/>
            <person name="Hauser L."/>
            <person name="Markowitz V."/>
            <person name="Cheng J.-F."/>
            <person name="Hugenholtz P."/>
            <person name="Woyke T."/>
            <person name="Wu D."/>
            <person name="Tindall B."/>
            <person name="Brambilla E."/>
            <person name="Klenk H.-P."/>
            <person name="Eisen J.A."/>
        </authorList>
    </citation>
    <scope>NUCLEOTIDE SEQUENCE [LARGE SCALE GENOMIC DNA]</scope>
    <source>
        <strain evidence="11">DSM 18603</strain>
    </source>
</reference>
<dbReference type="eggNOG" id="COG0815">
    <property type="taxonomic scope" value="Bacteria"/>
</dbReference>
<feature type="transmembrane region" description="Helical" evidence="9">
    <location>
        <begin position="199"/>
        <end position="219"/>
    </location>
</feature>
<dbReference type="STRING" id="714943.Mucpa_2843"/>
<dbReference type="SUPFAM" id="SSF56317">
    <property type="entry name" value="Carbon-nitrogen hydrolase"/>
    <property type="match status" value="1"/>
</dbReference>
<dbReference type="CDD" id="cd07571">
    <property type="entry name" value="ALP_N-acyl_transferase"/>
    <property type="match status" value="1"/>
</dbReference>
<dbReference type="GO" id="GO:0005886">
    <property type="term" value="C:plasma membrane"/>
    <property type="evidence" value="ECO:0007669"/>
    <property type="project" value="UniProtKB-SubCell"/>
</dbReference>
<dbReference type="UniPathway" id="UPA00666"/>
<feature type="transmembrane region" description="Helical" evidence="9">
    <location>
        <begin position="56"/>
        <end position="75"/>
    </location>
</feature>
<organism evidence="11 12">
    <name type="scientific">Mucilaginibacter paludis DSM 18603</name>
    <dbReference type="NCBI Taxonomy" id="714943"/>
    <lineage>
        <taxon>Bacteria</taxon>
        <taxon>Pseudomonadati</taxon>
        <taxon>Bacteroidota</taxon>
        <taxon>Sphingobacteriia</taxon>
        <taxon>Sphingobacteriales</taxon>
        <taxon>Sphingobacteriaceae</taxon>
        <taxon>Mucilaginibacter</taxon>
    </lineage>
</organism>
<evidence type="ECO:0000256" key="5">
    <source>
        <dbReference type="ARBA" id="ARBA00022692"/>
    </source>
</evidence>
<feature type="transmembrane region" description="Helical" evidence="9">
    <location>
        <begin position="87"/>
        <end position="109"/>
    </location>
</feature>